<feature type="region of interest" description="Disordered" evidence="1">
    <location>
        <begin position="33"/>
        <end position="110"/>
    </location>
</feature>
<sequence>MGSTHRHNTLAALPILTTSEDLMHNTTHQKKYVLGNTQPRQNTIYFSISTFSSHKEEEEEEEEKIKKKKKEKEKNKKNRNKRNKNKKKTKNKKKREKKGGKDEDKEFNKK</sequence>
<reference evidence="2 3" key="1">
    <citation type="submission" date="2019-05" db="EMBL/GenBank/DDBJ databases">
        <title>Another draft genome of Portunus trituberculatus and its Hox gene families provides insights of decapod evolution.</title>
        <authorList>
            <person name="Jeong J.-H."/>
            <person name="Song I."/>
            <person name="Kim S."/>
            <person name="Choi T."/>
            <person name="Kim D."/>
            <person name="Ryu S."/>
            <person name="Kim W."/>
        </authorList>
    </citation>
    <scope>NUCLEOTIDE SEQUENCE [LARGE SCALE GENOMIC DNA]</scope>
    <source>
        <tissue evidence="2">Muscle</tissue>
    </source>
</reference>
<dbReference type="AlphaFoldDB" id="A0A5B7J0L2"/>
<comment type="caution">
    <text evidence="2">The sequence shown here is derived from an EMBL/GenBank/DDBJ whole genome shotgun (WGS) entry which is preliminary data.</text>
</comment>
<feature type="compositionally biased region" description="Basic residues" evidence="1">
    <location>
        <begin position="66"/>
        <end position="98"/>
    </location>
</feature>
<evidence type="ECO:0000256" key="1">
    <source>
        <dbReference type="SAM" id="MobiDB-lite"/>
    </source>
</evidence>
<protein>
    <submittedName>
        <fullName evidence="2">Uncharacterized protein</fullName>
    </submittedName>
</protein>
<evidence type="ECO:0000313" key="3">
    <source>
        <dbReference type="Proteomes" id="UP000324222"/>
    </source>
</evidence>
<dbReference type="EMBL" id="VSRR010076418">
    <property type="protein sequence ID" value="MPC88043.1"/>
    <property type="molecule type" value="Genomic_DNA"/>
</dbReference>
<dbReference type="Proteomes" id="UP000324222">
    <property type="component" value="Unassembled WGS sequence"/>
</dbReference>
<gene>
    <name evidence="2" type="ORF">E2C01_082933</name>
</gene>
<organism evidence="2 3">
    <name type="scientific">Portunus trituberculatus</name>
    <name type="common">Swimming crab</name>
    <name type="synonym">Neptunus trituberculatus</name>
    <dbReference type="NCBI Taxonomy" id="210409"/>
    <lineage>
        <taxon>Eukaryota</taxon>
        <taxon>Metazoa</taxon>
        <taxon>Ecdysozoa</taxon>
        <taxon>Arthropoda</taxon>
        <taxon>Crustacea</taxon>
        <taxon>Multicrustacea</taxon>
        <taxon>Malacostraca</taxon>
        <taxon>Eumalacostraca</taxon>
        <taxon>Eucarida</taxon>
        <taxon>Decapoda</taxon>
        <taxon>Pleocyemata</taxon>
        <taxon>Brachyura</taxon>
        <taxon>Eubrachyura</taxon>
        <taxon>Portunoidea</taxon>
        <taxon>Portunidae</taxon>
        <taxon>Portuninae</taxon>
        <taxon>Portunus</taxon>
    </lineage>
</organism>
<feature type="compositionally biased region" description="Polar residues" evidence="1">
    <location>
        <begin position="35"/>
        <end position="52"/>
    </location>
</feature>
<accession>A0A5B7J0L2</accession>
<proteinExistence type="predicted"/>
<keyword evidence="3" id="KW-1185">Reference proteome</keyword>
<name>A0A5B7J0L2_PORTR</name>
<evidence type="ECO:0000313" key="2">
    <source>
        <dbReference type="EMBL" id="MPC88043.1"/>
    </source>
</evidence>
<feature type="compositionally biased region" description="Basic and acidic residues" evidence="1">
    <location>
        <begin position="99"/>
        <end position="110"/>
    </location>
</feature>